<sequence>MNTPRSTAHLYKPLKDSSIRLITVKPRRKYGTKIECTLQTATLDNSLKYRALSYVWGSTSDPKTITVNGREFNVTHNLFEGLQQLRESMHGDKTLEVFPVWVDAICINQNDLYEKARQVPRMKDIYSQAREVLGWLGARPFLDPFIEGSPSAGYDENDISIGALFNHVNSEAERGNFDLNLIRTAMSLCKNVWFTRIWVVQEVVLSNKAPLLMANKHVTDMDKFFQFIKSIRVDPNEGTSMKNLTVMPAGSLWVTRQERGSTPVVVHKDRKTLATSLLEVIKIFSKQEATLPVDKIYAVLSLVSTERFPVDLTPDYALPLDQVHHAYARFLFEHTGDLTLLIRSMEKRDNIPSWVPDFSLGISYVPIPKYLAHPSFSADGHDMTIQGYHITVFTEDLDPAPRPD</sequence>
<dbReference type="Pfam" id="PF06985">
    <property type="entry name" value="HET"/>
    <property type="match status" value="1"/>
</dbReference>
<dbReference type="PANTHER" id="PTHR24148:SF64">
    <property type="entry name" value="HETEROKARYON INCOMPATIBILITY DOMAIN-CONTAINING PROTEIN"/>
    <property type="match status" value="1"/>
</dbReference>
<comment type="caution">
    <text evidence="2">The sequence shown here is derived from an EMBL/GenBank/DDBJ whole genome shotgun (WGS) entry which is preliminary data.</text>
</comment>
<evidence type="ECO:0000313" key="3">
    <source>
        <dbReference type="Proteomes" id="UP000738349"/>
    </source>
</evidence>
<gene>
    <name evidence="2" type="ORF">EDB81DRAFT_634905</name>
</gene>
<evidence type="ECO:0000259" key="1">
    <source>
        <dbReference type="Pfam" id="PF06985"/>
    </source>
</evidence>
<dbReference type="InterPro" id="IPR052895">
    <property type="entry name" value="HetReg/Transcr_Mod"/>
</dbReference>
<dbReference type="Proteomes" id="UP000738349">
    <property type="component" value="Unassembled WGS sequence"/>
</dbReference>
<dbReference type="PANTHER" id="PTHR24148">
    <property type="entry name" value="ANKYRIN REPEAT DOMAIN-CONTAINING PROTEIN 39 HOMOLOG-RELATED"/>
    <property type="match status" value="1"/>
</dbReference>
<evidence type="ECO:0000313" key="2">
    <source>
        <dbReference type="EMBL" id="KAH7175218.1"/>
    </source>
</evidence>
<dbReference type="OrthoDB" id="2157530at2759"/>
<proteinExistence type="predicted"/>
<reference evidence="2" key="1">
    <citation type="journal article" date="2021" name="Nat. Commun.">
        <title>Genetic determinants of endophytism in the Arabidopsis root mycobiome.</title>
        <authorList>
            <person name="Mesny F."/>
            <person name="Miyauchi S."/>
            <person name="Thiergart T."/>
            <person name="Pickel B."/>
            <person name="Atanasova L."/>
            <person name="Karlsson M."/>
            <person name="Huettel B."/>
            <person name="Barry K.W."/>
            <person name="Haridas S."/>
            <person name="Chen C."/>
            <person name="Bauer D."/>
            <person name="Andreopoulos W."/>
            <person name="Pangilinan J."/>
            <person name="LaButti K."/>
            <person name="Riley R."/>
            <person name="Lipzen A."/>
            <person name="Clum A."/>
            <person name="Drula E."/>
            <person name="Henrissat B."/>
            <person name="Kohler A."/>
            <person name="Grigoriev I.V."/>
            <person name="Martin F.M."/>
            <person name="Hacquard S."/>
        </authorList>
    </citation>
    <scope>NUCLEOTIDE SEQUENCE</scope>
    <source>
        <strain evidence="2">MPI-CAGE-AT-0147</strain>
    </source>
</reference>
<protein>
    <submittedName>
        <fullName evidence="2">Heterokaryon incompatibility protein</fullName>
    </submittedName>
</protein>
<dbReference type="EMBL" id="JAGMUV010000001">
    <property type="protein sequence ID" value="KAH7175218.1"/>
    <property type="molecule type" value="Genomic_DNA"/>
</dbReference>
<name>A0A9P9FQD9_9HYPO</name>
<dbReference type="AlphaFoldDB" id="A0A9P9FQD9"/>
<dbReference type="InterPro" id="IPR010730">
    <property type="entry name" value="HET"/>
</dbReference>
<accession>A0A9P9FQD9</accession>
<feature type="domain" description="Heterokaryon incompatibility" evidence="1">
    <location>
        <begin position="49"/>
        <end position="202"/>
    </location>
</feature>
<organism evidence="2 3">
    <name type="scientific">Dactylonectria macrodidyma</name>
    <dbReference type="NCBI Taxonomy" id="307937"/>
    <lineage>
        <taxon>Eukaryota</taxon>
        <taxon>Fungi</taxon>
        <taxon>Dikarya</taxon>
        <taxon>Ascomycota</taxon>
        <taxon>Pezizomycotina</taxon>
        <taxon>Sordariomycetes</taxon>
        <taxon>Hypocreomycetidae</taxon>
        <taxon>Hypocreales</taxon>
        <taxon>Nectriaceae</taxon>
        <taxon>Dactylonectria</taxon>
    </lineage>
</organism>
<keyword evidence="3" id="KW-1185">Reference proteome</keyword>